<dbReference type="EMBL" id="OV651813">
    <property type="protein sequence ID" value="CAH1098695.1"/>
    <property type="molecule type" value="Genomic_DNA"/>
</dbReference>
<accession>A0A9P0CF09</accession>
<sequence>MKKHHREFTSKYCKVILFACMFVITVVEISSKPQGIDCRKHLYAPICRGVAAKRDGPYSYSDDGLSTPVKEELKAQDRGKNAKVAKEPFFSKKPKQTKVEVSDSKSDTIMILELEDEEKDAVNPIGPIMDDEKVAVGSFILVRFATKKPSSTTLDLWKKHLREMSFL</sequence>
<organism evidence="2 3">
    <name type="scientific">Psylliodes chrysocephalus</name>
    <dbReference type="NCBI Taxonomy" id="3402493"/>
    <lineage>
        <taxon>Eukaryota</taxon>
        <taxon>Metazoa</taxon>
        <taxon>Ecdysozoa</taxon>
        <taxon>Arthropoda</taxon>
        <taxon>Hexapoda</taxon>
        <taxon>Insecta</taxon>
        <taxon>Pterygota</taxon>
        <taxon>Neoptera</taxon>
        <taxon>Endopterygota</taxon>
        <taxon>Coleoptera</taxon>
        <taxon>Polyphaga</taxon>
        <taxon>Cucujiformia</taxon>
        <taxon>Chrysomeloidea</taxon>
        <taxon>Chrysomelidae</taxon>
        <taxon>Galerucinae</taxon>
        <taxon>Alticini</taxon>
        <taxon>Psylliodes</taxon>
    </lineage>
</organism>
<reference evidence="2" key="1">
    <citation type="submission" date="2022-01" db="EMBL/GenBank/DDBJ databases">
        <authorList>
            <person name="King R."/>
        </authorList>
    </citation>
    <scope>NUCLEOTIDE SEQUENCE</scope>
</reference>
<evidence type="ECO:0000256" key="1">
    <source>
        <dbReference type="SAM" id="Phobius"/>
    </source>
</evidence>
<evidence type="ECO:0000313" key="3">
    <source>
        <dbReference type="Proteomes" id="UP001153636"/>
    </source>
</evidence>
<name>A0A9P0CF09_9CUCU</name>
<keyword evidence="1" id="KW-0812">Transmembrane</keyword>
<dbReference type="Proteomes" id="UP001153636">
    <property type="component" value="Chromosome 1"/>
</dbReference>
<keyword evidence="1" id="KW-1133">Transmembrane helix</keyword>
<feature type="transmembrane region" description="Helical" evidence="1">
    <location>
        <begin position="12"/>
        <end position="30"/>
    </location>
</feature>
<gene>
    <name evidence="2" type="ORF">PSYICH_LOCUS1280</name>
</gene>
<proteinExistence type="predicted"/>
<evidence type="ECO:0000313" key="2">
    <source>
        <dbReference type="EMBL" id="CAH1098695.1"/>
    </source>
</evidence>
<dbReference type="AlphaFoldDB" id="A0A9P0CF09"/>
<dbReference type="OrthoDB" id="6357664at2759"/>
<keyword evidence="3" id="KW-1185">Reference proteome</keyword>
<protein>
    <submittedName>
        <fullName evidence="2">Uncharacterized protein</fullName>
    </submittedName>
</protein>
<keyword evidence="1" id="KW-0472">Membrane</keyword>